<dbReference type="InterPro" id="IPR031734">
    <property type="entry name" value="MBF2"/>
</dbReference>
<keyword evidence="1" id="KW-0732">Signal</keyword>
<dbReference type="Pfam" id="PF15868">
    <property type="entry name" value="MBF2"/>
    <property type="match status" value="1"/>
</dbReference>
<sequence length="200" mass="22212">MTSPFSRLILVLSVICAFYRQSMALPVSEDSKHVVRRHASNTGGGNPAKIKNEVASFIESGRMVNDYVWVDVTTKKFVPVPGNDLEFGDCVDDSDDELIYFDNTVIENSGPSTLNGTLEIYIDAPVNITCVRVIDQIRDGTGGEPSFNSMGTNWAKIDVAGQYGKGFHFHIYVYGIRVKRINPDKDRDRDQAKDSQSNLV</sequence>
<feature type="chain" id="PRO_5010242927" evidence="1">
    <location>
        <begin position="25"/>
        <end position="200"/>
    </location>
</feature>
<proteinExistence type="predicted"/>
<feature type="signal peptide" evidence="1">
    <location>
        <begin position="1"/>
        <end position="24"/>
    </location>
</feature>
<protein>
    <submittedName>
        <fullName evidence="2">Putative transcription activator mbf2</fullName>
    </submittedName>
</protein>
<evidence type="ECO:0000256" key="1">
    <source>
        <dbReference type="SAM" id="SignalP"/>
    </source>
</evidence>
<evidence type="ECO:0000313" key="2">
    <source>
        <dbReference type="EMBL" id="JAV30072.1"/>
    </source>
</evidence>
<name>A0A1Q3FRH1_CULTA</name>
<accession>A0A1Q3FRH1</accession>
<reference evidence="2" key="1">
    <citation type="submission" date="2017-01" db="EMBL/GenBank/DDBJ databases">
        <title>A deep insight into the sialotranscriptome of adult male and female Cluex tarsalis mosquitoes.</title>
        <authorList>
            <person name="Ribeiro J.M."/>
            <person name="Moreira F."/>
            <person name="Bernard K.A."/>
            <person name="Calvo E."/>
        </authorList>
    </citation>
    <scope>NUCLEOTIDE SEQUENCE</scope>
    <source>
        <strain evidence="2">Kern County</strain>
        <tissue evidence="2">Salivary glands</tissue>
    </source>
</reference>
<organism evidence="2">
    <name type="scientific">Culex tarsalis</name>
    <name type="common">Encephalitis mosquito</name>
    <dbReference type="NCBI Taxonomy" id="7177"/>
    <lineage>
        <taxon>Eukaryota</taxon>
        <taxon>Metazoa</taxon>
        <taxon>Ecdysozoa</taxon>
        <taxon>Arthropoda</taxon>
        <taxon>Hexapoda</taxon>
        <taxon>Insecta</taxon>
        <taxon>Pterygota</taxon>
        <taxon>Neoptera</taxon>
        <taxon>Endopterygota</taxon>
        <taxon>Diptera</taxon>
        <taxon>Nematocera</taxon>
        <taxon>Culicoidea</taxon>
        <taxon>Culicidae</taxon>
        <taxon>Culicinae</taxon>
        <taxon>Culicini</taxon>
        <taxon>Culex</taxon>
        <taxon>Culex</taxon>
    </lineage>
</organism>
<dbReference type="AlphaFoldDB" id="A0A1Q3FRH1"/>
<dbReference type="EMBL" id="GFDL01004973">
    <property type="protein sequence ID" value="JAV30072.1"/>
    <property type="molecule type" value="Transcribed_RNA"/>
</dbReference>